<dbReference type="RefSeq" id="WP_119584968.1">
    <property type="nucleotide sequence ID" value="NZ_CAWODQ010000012.1"/>
</dbReference>
<accession>A0A418NU15</accession>
<comment type="caution">
    <text evidence="1">The sequence shown here is derived from an EMBL/GenBank/DDBJ whole genome shotgun (WGS) entry which is preliminary data.</text>
</comment>
<sequence>MAYEVIKHSARGLHDCGAYIETGREFDTYLRAAQYAMTVEFCALGTLHHGRRILCSPAPAGTVTDSASFAAWYNESQGHRADAFPVHAVEAR</sequence>
<reference evidence="1 2" key="1">
    <citation type="submission" date="2018-08" db="EMBL/GenBank/DDBJ databases">
        <title>Erythrobacter zhengii sp.nov., a bacterium isolated from deep-sea sediment.</title>
        <authorList>
            <person name="Fang C."/>
            <person name="Wu Y.-H."/>
            <person name="Sun C."/>
            <person name="Wang H."/>
            <person name="Cheng H."/>
            <person name="Meng F.-X."/>
            <person name="Wang C.-S."/>
            <person name="Xu X.-W."/>
        </authorList>
    </citation>
    <scope>NUCLEOTIDE SEQUENCE [LARGE SCALE GENOMIC DNA]</scope>
    <source>
        <strain evidence="1 2">V18</strain>
    </source>
</reference>
<dbReference type="Proteomes" id="UP000286576">
    <property type="component" value="Unassembled WGS sequence"/>
</dbReference>
<keyword evidence="2" id="KW-1185">Reference proteome</keyword>
<organism evidence="1 2">
    <name type="scientific">Aurantiacibacter zhengii</name>
    <dbReference type="NCBI Taxonomy" id="2307003"/>
    <lineage>
        <taxon>Bacteria</taxon>
        <taxon>Pseudomonadati</taxon>
        <taxon>Pseudomonadota</taxon>
        <taxon>Alphaproteobacteria</taxon>
        <taxon>Sphingomonadales</taxon>
        <taxon>Erythrobacteraceae</taxon>
        <taxon>Aurantiacibacter</taxon>
    </lineage>
</organism>
<name>A0A418NU15_9SPHN</name>
<dbReference type="EMBL" id="QXFL01000002">
    <property type="protein sequence ID" value="RIV87489.1"/>
    <property type="molecule type" value="Genomic_DNA"/>
</dbReference>
<dbReference type="AlphaFoldDB" id="A0A418NU15"/>
<proteinExistence type="predicted"/>
<evidence type="ECO:0000313" key="1">
    <source>
        <dbReference type="EMBL" id="RIV87489.1"/>
    </source>
</evidence>
<gene>
    <name evidence="1" type="ORF">D2V07_03825</name>
</gene>
<protein>
    <submittedName>
        <fullName evidence="1">Uncharacterized protein</fullName>
    </submittedName>
</protein>
<evidence type="ECO:0000313" key="2">
    <source>
        <dbReference type="Proteomes" id="UP000286576"/>
    </source>
</evidence>